<keyword evidence="2" id="KW-1133">Transmembrane helix</keyword>
<dbReference type="RefSeq" id="WP_386276031.1">
    <property type="nucleotide sequence ID" value="NZ_JBHRWR010000016.1"/>
</dbReference>
<dbReference type="Proteomes" id="UP001595701">
    <property type="component" value="Unassembled WGS sequence"/>
</dbReference>
<reference evidence="4" key="1">
    <citation type="journal article" date="2019" name="Int. J. Syst. Evol. Microbiol.">
        <title>The Global Catalogue of Microorganisms (GCM) 10K type strain sequencing project: providing services to taxonomists for standard genome sequencing and annotation.</title>
        <authorList>
            <consortium name="The Broad Institute Genomics Platform"/>
            <consortium name="The Broad Institute Genome Sequencing Center for Infectious Disease"/>
            <person name="Wu L."/>
            <person name="Ma J."/>
        </authorList>
    </citation>
    <scope>NUCLEOTIDE SEQUENCE [LARGE SCALE GENOMIC DNA]</scope>
    <source>
        <strain evidence="4">CGMCC 4.7035</strain>
    </source>
</reference>
<evidence type="ECO:0008006" key="5">
    <source>
        <dbReference type="Google" id="ProtNLM"/>
    </source>
</evidence>
<feature type="region of interest" description="Disordered" evidence="1">
    <location>
        <begin position="127"/>
        <end position="196"/>
    </location>
</feature>
<comment type="caution">
    <text evidence="3">The sequence shown here is derived from an EMBL/GenBank/DDBJ whole genome shotgun (WGS) entry which is preliminary data.</text>
</comment>
<keyword evidence="2" id="KW-0812">Transmembrane</keyword>
<keyword evidence="2" id="KW-0472">Membrane</keyword>
<sequence length="196" mass="20004">MAGIVAIVLLVEAFGIVLLNWILGTVVDRQHMSLAGLDPDAMSLSSKAGGVVFGLYFVLCALAALLVAVRDRSPSGLWRILLISAAVVHGLLGAFTVGLFGWGTFAFMMVVLGLILLTLMTYDRQEGPAADAPPADAGPQSGAGAQGKAPEDPGERAEPEERAPEEPGETAPEGSGAQGETSGNGVLTAPAVPTTP</sequence>
<organism evidence="3 4">
    <name type="scientific">Streptomyces yaanensis</name>
    <dbReference type="NCBI Taxonomy" id="1142239"/>
    <lineage>
        <taxon>Bacteria</taxon>
        <taxon>Bacillati</taxon>
        <taxon>Actinomycetota</taxon>
        <taxon>Actinomycetes</taxon>
        <taxon>Kitasatosporales</taxon>
        <taxon>Streptomycetaceae</taxon>
        <taxon>Streptomyces</taxon>
    </lineage>
</organism>
<evidence type="ECO:0000313" key="3">
    <source>
        <dbReference type="EMBL" id="MFC3575983.1"/>
    </source>
</evidence>
<feature type="compositionally biased region" description="Low complexity" evidence="1">
    <location>
        <begin position="127"/>
        <end position="148"/>
    </location>
</feature>
<proteinExistence type="predicted"/>
<feature type="transmembrane region" description="Helical" evidence="2">
    <location>
        <begin position="102"/>
        <end position="122"/>
    </location>
</feature>
<keyword evidence="4" id="KW-1185">Reference proteome</keyword>
<protein>
    <recommendedName>
        <fullName evidence="5">Integral membrane protein</fullName>
    </recommendedName>
</protein>
<feature type="transmembrane region" description="Helical" evidence="2">
    <location>
        <begin position="76"/>
        <end position="96"/>
    </location>
</feature>
<gene>
    <name evidence="3" type="ORF">ACFOZ0_22385</name>
</gene>
<accession>A0ABV7SHF1</accession>
<evidence type="ECO:0000313" key="4">
    <source>
        <dbReference type="Proteomes" id="UP001595701"/>
    </source>
</evidence>
<feature type="transmembrane region" description="Helical" evidence="2">
    <location>
        <begin position="48"/>
        <end position="69"/>
    </location>
</feature>
<name>A0ABV7SHF1_9ACTN</name>
<evidence type="ECO:0000256" key="2">
    <source>
        <dbReference type="SAM" id="Phobius"/>
    </source>
</evidence>
<evidence type="ECO:0000256" key="1">
    <source>
        <dbReference type="SAM" id="MobiDB-lite"/>
    </source>
</evidence>
<dbReference type="EMBL" id="JBHRWR010000016">
    <property type="protein sequence ID" value="MFC3575983.1"/>
    <property type="molecule type" value="Genomic_DNA"/>
</dbReference>
<feature type="compositionally biased region" description="Basic and acidic residues" evidence="1">
    <location>
        <begin position="149"/>
        <end position="165"/>
    </location>
</feature>